<feature type="domain" description="Penicillin-binding protein transpeptidase" evidence="1">
    <location>
        <begin position="130"/>
        <end position="328"/>
    </location>
</feature>
<protein>
    <submittedName>
        <fullName evidence="3">Cell division protein FtsI/penicillin-binding protein 2</fullName>
    </submittedName>
</protein>
<proteinExistence type="predicted"/>
<keyword evidence="3" id="KW-0132">Cell division</keyword>
<sequence>MASVIKRSLVVPGLLVLLTGCSGDVDSPNGNKAKPSSGASVDGYGDILVDGKPVTGSKPSGNKEIPYQRTYTEGELYASVTGYRSLAYGTAGLEAVYENSLTHRRGEDVETTIDPEVQKAAFETLGERRGAAVALNAETGALLAVVSTPSYDPEAFSGYSSKDQKAWKKANGDKDKPMFNRALREATAPGETFDVMIAAAALDHGLYDTADEPTDGGSGECANATIREALVRSCGETFAKLAMDLGEGRLRETAEAFGFSDDELNVPIRVSESRYGSYRNGDIAVTPLQLARVTAALANRGLMVGPHLVVQDEERQVAQSVPAATADLLLPAVREKKDWAPTEADDGTPSSWSLTYAQTEKGDTVALVARAATSDAGAAARVTTAMAEALS</sequence>
<name>A0A7W7PS40_9ACTN</name>
<dbReference type="InterPro" id="IPR012338">
    <property type="entry name" value="Beta-lactam/transpept-like"/>
</dbReference>
<dbReference type="GO" id="GO:0071555">
    <property type="term" value="P:cell wall organization"/>
    <property type="evidence" value="ECO:0007669"/>
    <property type="project" value="TreeGrafter"/>
</dbReference>
<dbReference type="InterPro" id="IPR054120">
    <property type="entry name" value="PBPA_dimer"/>
</dbReference>
<keyword evidence="4" id="KW-1185">Reference proteome</keyword>
<dbReference type="PANTHER" id="PTHR30627:SF24">
    <property type="entry name" value="PENICILLIN-BINDING PROTEIN 4B"/>
    <property type="match status" value="1"/>
</dbReference>
<dbReference type="GO" id="GO:0008658">
    <property type="term" value="F:penicillin binding"/>
    <property type="evidence" value="ECO:0007669"/>
    <property type="project" value="InterPro"/>
</dbReference>
<dbReference type="Proteomes" id="UP000579523">
    <property type="component" value="Unassembled WGS sequence"/>
</dbReference>
<evidence type="ECO:0000259" key="1">
    <source>
        <dbReference type="Pfam" id="PF00905"/>
    </source>
</evidence>
<dbReference type="InterPro" id="IPR050515">
    <property type="entry name" value="Beta-lactam/transpept"/>
</dbReference>
<dbReference type="SUPFAM" id="SSF56601">
    <property type="entry name" value="beta-lactamase/transpeptidase-like"/>
    <property type="match status" value="1"/>
</dbReference>
<feature type="domain" description="Penicillin binding protein A dimerisation" evidence="2">
    <location>
        <begin position="45"/>
        <end position="104"/>
    </location>
</feature>
<dbReference type="Pfam" id="PF21922">
    <property type="entry name" value="PBP_dimer_2"/>
    <property type="match status" value="1"/>
</dbReference>
<organism evidence="3 4">
    <name type="scientific">Streptomyces griseomycini</name>
    <dbReference type="NCBI Taxonomy" id="66895"/>
    <lineage>
        <taxon>Bacteria</taxon>
        <taxon>Bacillati</taxon>
        <taxon>Actinomycetota</taxon>
        <taxon>Actinomycetes</taxon>
        <taxon>Kitasatosporales</taxon>
        <taxon>Streptomycetaceae</taxon>
        <taxon>Streptomyces</taxon>
    </lineage>
</organism>
<comment type="caution">
    <text evidence="3">The sequence shown here is derived from an EMBL/GenBank/DDBJ whole genome shotgun (WGS) entry which is preliminary data.</text>
</comment>
<dbReference type="GO" id="GO:0071972">
    <property type="term" value="F:peptidoglycan L,D-transpeptidase activity"/>
    <property type="evidence" value="ECO:0007669"/>
    <property type="project" value="TreeGrafter"/>
</dbReference>
<gene>
    <name evidence="3" type="ORF">FHS37_003448</name>
</gene>
<reference evidence="3 4" key="1">
    <citation type="submission" date="2020-08" db="EMBL/GenBank/DDBJ databases">
        <title>Genomic Encyclopedia of Type Strains, Phase III (KMG-III): the genomes of soil and plant-associated and newly described type strains.</title>
        <authorList>
            <person name="Whitman W."/>
        </authorList>
    </citation>
    <scope>NUCLEOTIDE SEQUENCE [LARGE SCALE GENOMIC DNA]</scope>
    <source>
        <strain evidence="3 4">CECT 3273</strain>
    </source>
</reference>
<dbReference type="AlphaFoldDB" id="A0A7W7PS40"/>
<dbReference type="PROSITE" id="PS51257">
    <property type="entry name" value="PROKAR_LIPOPROTEIN"/>
    <property type="match status" value="1"/>
</dbReference>
<evidence type="ECO:0000313" key="4">
    <source>
        <dbReference type="Proteomes" id="UP000579523"/>
    </source>
</evidence>
<dbReference type="Gene3D" id="3.40.710.10">
    <property type="entry name" value="DD-peptidase/beta-lactamase superfamily"/>
    <property type="match status" value="1"/>
</dbReference>
<dbReference type="Gene3D" id="3.90.1310.10">
    <property type="entry name" value="Penicillin-binding protein 2a (Domain 2)"/>
    <property type="match status" value="1"/>
</dbReference>
<dbReference type="GO" id="GO:0051301">
    <property type="term" value="P:cell division"/>
    <property type="evidence" value="ECO:0007669"/>
    <property type="project" value="UniProtKB-KW"/>
</dbReference>
<evidence type="ECO:0000313" key="3">
    <source>
        <dbReference type="EMBL" id="MBB4899388.1"/>
    </source>
</evidence>
<dbReference type="InterPro" id="IPR036138">
    <property type="entry name" value="PBP_dimer_sf"/>
</dbReference>
<accession>A0A7W7PS40</accession>
<dbReference type="SUPFAM" id="SSF56519">
    <property type="entry name" value="Penicillin binding protein dimerisation domain"/>
    <property type="match status" value="1"/>
</dbReference>
<evidence type="ECO:0000259" key="2">
    <source>
        <dbReference type="Pfam" id="PF21922"/>
    </source>
</evidence>
<dbReference type="PANTHER" id="PTHR30627">
    <property type="entry name" value="PEPTIDOGLYCAN D,D-TRANSPEPTIDASE"/>
    <property type="match status" value="1"/>
</dbReference>
<dbReference type="RefSeq" id="WP_184821961.1">
    <property type="nucleotide sequence ID" value="NZ_BMTK01000014.1"/>
</dbReference>
<keyword evidence="3" id="KW-0131">Cell cycle</keyword>
<dbReference type="InterPro" id="IPR001460">
    <property type="entry name" value="PCN-bd_Tpept"/>
</dbReference>
<dbReference type="GO" id="GO:0005886">
    <property type="term" value="C:plasma membrane"/>
    <property type="evidence" value="ECO:0007669"/>
    <property type="project" value="TreeGrafter"/>
</dbReference>
<dbReference type="Pfam" id="PF00905">
    <property type="entry name" value="Transpeptidase"/>
    <property type="match status" value="1"/>
</dbReference>
<dbReference type="EMBL" id="JACHJI010000005">
    <property type="protein sequence ID" value="MBB4899388.1"/>
    <property type="molecule type" value="Genomic_DNA"/>
</dbReference>